<dbReference type="Proteomes" id="UP001596039">
    <property type="component" value="Unassembled WGS sequence"/>
</dbReference>
<dbReference type="Pfam" id="PF00578">
    <property type="entry name" value="AhpC-TSA"/>
    <property type="match status" value="1"/>
</dbReference>
<comment type="similarity">
    <text evidence="10">Belongs to the peroxiredoxin family. BCP/PrxQ subfamily.</text>
</comment>
<dbReference type="PANTHER" id="PTHR42801:SF20">
    <property type="entry name" value="ALKYL HYDROPEROXIDE REDUCTASE E"/>
    <property type="match status" value="1"/>
</dbReference>
<dbReference type="SUPFAM" id="SSF52833">
    <property type="entry name" value="Thioredoxin-like"/>
    <property type="match status" value="1"/>
</dbReference>
<keyword evidence="6" id="KW-0560">Oxidoreductase</keyword>
<keyword evidence="4" id="KW-0575">Peroxidase</keyword>
<dbReference type="EC" id="1.11.1.24" evidence="3"/>
<evidence type="ECO:0000259" key="13">
    <source>
        <dbReference type="PROSITE" id="PS51352"/>
    </source>
</evidence>
<dbReference type="PROSITE" id="PS51352">
    <property type="entry name" value="THIOREDOXIN_2"/>
    <property type="match status" value="1"/>
</dbReference>
<keyword evidence="5" id="KW-0049">Antioxidant</keyword>
<evidence type="ECO:0000256" key="10">
    <source>
        <dbReference type="ARBA" id="ARBA00038489"/>
    </source>
</evidence>
<proteinExistence type="inferred from homology"/>
<dbReference type="InterPro" id="IPR036249">
    <property type="entry name" value="Thioredoxin-like_sf"/>
</dbReference>
<evidence type="ECO:0000256" key="4">
    <source>
        <dbReference type="ARBA" id="ARBA00022559"/>
    </source>
</evidence>
<comment type="function">
    <text evidence="1">Thiol-specific peroxidase that catalyzes the reduction of hydrogen peroxide and organic hydroperoxides to water and alcohols, respectively. Plays a role in cell protection against oxidative stress by detoxifying peroxides and as sensor of hydrogen peroxide-mediated signaling events.</text>
</comment>
<evidence type="ECO:0000256" key="8">
    <source>
        <dbReference type="ARBA" id="ARBA00023284"/>
    </source>
</evidence>
<dbReference type="InterPro" id="IPR050924">
    <property type="entry name" value="Peroxiredoxin_BCP/PrxQ"/>
</dbReference>
<dbReference type="InterPro" id="IPR000866">
    <property type="entry name" value="AhpC/TSA"/>
</dbReference>
<evidence type="ECO:0000256" key="12">
    <source>
        <dbReference type="ARBA" id="ARBA00049091"/>
    </source>
</evidence>
<dbReference type="Gene3D" id="3.40.30.10">
    <property type="entry name" value="Glutaredoxin"/>
    <property type="match status" value="1"/>
</dbReference>
<evidence type="ECO:0000256" key="5">
    <source>
        <dbReference type="ARBA" id="ARBA00022862"/>
    </source>
</evidence>
<dbReference type="InterPro" id="IPR024706">
    <property type="entry name" value="Peroxiredoxin_AhpC-typ"/>
</dbReference>
<feature type="domain" description="Thioredoxin" evidence="13">
    <location>
        <begin position="3"/>
        <end position="154"/>
    </location>
</feature>
<dbReference type="InterPro" id="IPR013766">
    <property type="entry name" value="Thioredoxin_domain"/>
</dbReference>
<dbReference type="EMBL" id="JBHSMG010000001">
    <property type="protein sequence ID" value="MFC5501792.1"/>
    <property type="molecule type" value="Genomic_DNA"/>
</dbReference>
<dbReference type="PANTHER" id="PTHR42801">
    <property type="entry name" value="THIOREDOXIN-DEPENDENT PEROXIDE REDUCTASE"/>
    <property type="match status" value="1"/>
</dbReference>
<keyword evidence="15" id="KW-1185">Reference proteome</keyword>
<evidence type="ECO:0000256" key="11">
    <source>
        <dbReference type="ARBA" id="ARBA00041373"/>
    </source>
</evidence>
<dbReference type="CDD" id="cd03018">
    <property type="entry name" value="PRX_AhpE_like"/>
    <property type="match status" value="1"/>
</dbReference>
<keyword evidence="8" id="KW-0676">Redox-active center</keyword>
<comment type="caution">
    <text evidence="14">The sequence shown here is derived from an EMBL/GenBank/DDBJ whole genome shotgun (WGS) entry which is preliminary data.</text>
</comment>
<gene>
    <name evidence="14" type="ORF">ACFPJ4_06005</name>
</gene>
<name>A0ABW0NP24_9MICO</name>
<sequence>MALENDTQAPDFDLANQFGEHIRLSDFRGKRPVVLVFFPLAFSSTCTGELCALRDNLSLFKANGVELIGISVDSKASLRAWAEQEGYDFTLLADFWPHGAVAKEYGVFLEEKGFANRATFVIDVKGVIRASFITAPGEPRSIDEYRAALDEVLPAHV</sequence>
<evidence type="ECO:0000256" key="9">
    <source>
        <dbReference type="ARBA" id="ARBA00032824"/>
    </source>
</evidence>
<evidence type="ECO:0000256" key="7">
    <source>
        <dbReference type="ARBA" id="ARBA00023157"/>
    </source>
</evidence>
<dbReference type="RefSeq" id="WP_386739398.1">
    <property type="nucleotide sequence ID" value="NZ_JBHSMG010000001.1"/>
</dbReference>
<evidence type="ECO:0000256" key="2">
    <source>
        <dbReference type="ARBA" id="ARBA00011245"/>
    </source>
</evidence>
<accession>A0ABW0NP24</accession>
<organism evidence="14 15">
    <name type="scientific">Lysinimonas soli</name>
    <dbReference type="NCBI Taxonomy" id="1074233"/>
    <lineage>
        <taxon>Bacteria</taxon>
        <taxon>Bacillati</taxon>
        <taxon>Actinomycetota</taxon>
        <taxon>Actinomycetes</taxon>
        <taxon>Micrococcales</taxon>
        <taxon>Microbacteriaceae</taxon>
        <taxon>Lysinimonas</taxon>
    </lineage>
</organism>
<evidence type="ECO:0000256" key="1">
    <source>
        <dbReference type="ARBA" id="ARBA00003330"/>
    </source>
</evidence>
<protein>
    <recommendedName>
        <fullName evidence="3">thioredoxin-dependent peroxiredoxin</fullName>
        <ecNumber evidence="3">1.11.1.24</ecNumber>
    </recommendedName>
    <alternativeName>
        <fullName evidence="11">Bacterioferritin comigratory protein</fullName>
    </alternativeName>
    <alternativeName>
        <fullName evidence="9">Thioredoxin peroxidase</fullName>
    </alternativeName>
</protein>
<dbReference type="PIRSF" id="PIRSF000239">
    <property type="entry name" value="AHPC"/>
    <property type="match status" value="1"/>
</dbReference>
<comment type="catalytic activity">
    <reaction evidence="12">
        <text>a hydroperoxide + [thioredoxin]-dithiol = an alcohol + [thioredoxin]-disulfide + H2O</text>
        <dbReference type="Rhea" id="RHEA:62620"/>
        <dbReference type="Rhea" id="RHEA-COMP:10698"/>
        <dbReference type="Rhea" id="RHEA-COMP:10700"/>
        <dbReference type="ChEBI" id="CHEBI:15377"/>
        <dbReference type="ChEBI" id="CHEBI:29950"/>
        <dbReference type="ChEBI" id="CHEBI:30879"/>
        <dbReference type="ChEBI" id="CHEBI:35924"/>
        <dbReference type="ChEBI" id="CHEBI:50058"/>
        <dbReference type="EC" id="1.11.1.24"/>
    </reaction>
</comment>
<reference evidence="15" key="1">
    <citation type="journal article" date="2019" name="Int. J. Syst. Evol. Microbiol.">
        <title>The Global Catalogue of Microorganisms (GCM) 10K type strain sequencing project: providing services to taxonomists for standard genome sequencing and annotation.</title>
        <authorList>
            <consortium name="The Broad Institute Genomics Platform"/>
            <consortium name="The Broad Institute Genome Sequencing Center for Infectious Disease"/>
            <person name="Wu L."/>
            <person name="Ma J."/>
        </authorList>
    </citation>
    <scope>NUCLEOTIDE SEQUENCE [LARGE SCALE GENOMIC DNA]</scope>
    <source>
        <strain evidence="15">CGMCC 4.6997</strain>
    </source>
</reference>
<evidence type="ECO:0000256" key="6">
    <source>
        <dbReference type="ARBA" id="ARBA00023002"/>
    </source>
</evidence>
<comment type="subunit">
    <text evidence="2">Monomer.</text>
</comment>
<keyword evidence="7" id="KW-1015">Disulfide bond</keyword>
<evidence type="ECO:0000313" key="15">
    <source>
        <dbReference type="Proteomes" id="UP001596039"/>
    </source>
</evidence>
<evidence type="ECO:0000313" key="14">
    <source>
        <dbReference type="EMBL" id="MFC5501792.1"/>
    </source>
</evidence>
<evidence type="ECO:0000256" key="3">
    <source>
        <dbReference type="ARBA" id="ARBA00013017"/>
    </source>
</evidence>